<evidence type="ECO:0000256" key="1">
    <source>
        <dbReference type="RuleBase" id="RU363098"/>
    </source>
</evidence>
<dbReference type="InterPro" id="IPR007855">
    <property type="entry name" value="RDRP"/>
</dbReference>
<evidence type="ECO:0000313" key="4">
    <source>
        <dbReference type="EMBL" id="KAF9532775.1"/>
    </source>
</evidence>
<evidence type="ECO:0000259" key="3">
    <source>
        <dbReference type="Pfam" id="PF05183"/>
    </source>
</evidence>
<dbReference type="GO" id="GO:0003968">
    <property type="term" value="F:RNA-directed RNA polymerase activity"/>
    <property type="evidence" value="ECO:0007669"/>
    <property type="project" value="UniProtKB-KW"/>
</dbReference>
<dbReference type="InterPro" id="IPR057596">
    <property type="entry name" value="RDRP_core"/>
</dbReference>
<dbReference type="AlphaFoldDB" id="A0A9P6JUS1"/>
<keyword evidence="1" id="KW-0696">RNA-directed RNA polymerase</keyword>
<dbReference type="GO" id="GO:0030422">
    <property type="term" value="P:siRNA processing"/>
    <property type="evidence" value="ECO:0007669"/>
    <property type="project" value="TreeGrafter"/>
</dbReference>
<dbReference type="PANTHER" id="PTHR23079:SF55">
    <property type="entry name" value="RNA-DIRECTED RNA POLYMERASE"/>
    <property type="match status" value="1"/>
</dbReference>
<feature type="compositionally biased region" description="Polar residues" evidence="2">
    <location>
        <begin position="65"/>
        <end position="78"/>
    </location>
</feature>
<accession>A0A9P6JUS1</accession>
<dbReference type="GO" id="GO:0003723">
    <property type="term" value="F:RNA binding"/>
    <property type="evidence" value="ECO:0007669"/>
    <property type="project" value="UniProtKB-KW"/>
</dbReference>
<name>A0A9P6JUS1_9AGAR</name>
<dbReference type="GO" id="GO:0031380">
    <property type="term" value="C:nuclear RNA-directed RNA polymerase complex"/>
    <property type="evidence" value="ECO:0007669"/>
    <property type="project" value="TreeGrafter"/>
</dbReference>
<comment type="caution">
    <text evidence="4">The sequence shown here is derived from an EMBL/GenBank/DDBJ whole genome shotgun (WGS) entry which is preliminary data.</text>
</comment>
<comment type="catalytic activity">
    <reaction evidence="1">
        <text>RNA(n) + a ribonucleoside 5'-triphosphate = RNA(n+1) + diphosphate</text>
        <dbReference type="Rhea" id="RHEA:21248"/>
        <dbReference type="Rhea" id="RHEA-COMP:14527"/>
        <dbReference type="Rhea" id="RHEA-COMP:17342"/>
        <dbReference type="ChEBI" id="CHEBI:33019"/>
        <dbReference type="ChEBI" id="CHEBI:61557"/>
        <dbReference type="ChEBI" id="CHEBI:140395"/>
        <dbReference type="EC" id="2.7.7.48"/>
    </reaction>
</comment>
<feature type="region of interest" description="Disordered" evidence="2">
    <location>
        <begin position="41"/>
        <end position="79"/>
    </location>
</feature>
<dbReference type="PANTHER" id="PTHR23079">
    <property type="entry name" value="RNA-DEPENDENT RNA POLYMERASE"/>
    <property type="match status" value="1"/>
</dbReference>
<feature type="compositionally biased region" description="Low complexity" evidence="2">
    <location>
        <begin position="43"/>
        <end position="61"/>
    </location>
</feature>
<dbReference type="Proteomes" id="UP000807306">
    <property type="component" value="Unassembled WGS sequence"/>
</dbReference>
<feature type="region of interest" description="Disordered" evidence="2">
    <location>
        <begin position="542"/>
        <end position="571"/>
    </location>
</feature>
<keyword evidence="1" id="KW-0694">RNA-binding</keyword>
<feature type="compositionally biased region" description="Acidic residues" evidence="2">
    <location>
        <begin position="546"/>
        <end position="563"/>
    </location>
</feature>
<comment type="similarity">
    <text evidence="1">Belongs to the RdRP family.</text>
</comment>
<proteinExistence type="inferred from homology"/>
<feature type="domain" description="RDRP core" evidence="3">
    <location>
        <begin position="228"/>
        <end position="868"/>
    </location>
</feature>
<keyword evidence="5" id="KW-1185">Reference proteome</keyword>
<keyword evidence="1" id="KW-0808">Transferase</keyword>
<keyword evidence="1" id="KW-0548">Nucleotidyltransferase</keyword>
<dbReference type="EC" id="2.7.7.48" evidence="1"/>
<dbReference type="EMBL" id="MU157830">
    <property type="protein sequence ID" value="KAF9532775.1"/>
    <property type="molecule type" value="Genomic_DNA"/>
</dbReference>
<reference evidence="4" key="1">
    <citation type="submission" date="2020-11" db="EMBL/GenBank/DDBJ databases">
        <authorList>
            <consortium name="DOE Joint Genome Institute"/>
            <person name="Ahrendt S."/>
            <person name="Riley R."/>
            <person name="Andreopoulos W."/>
            <person name="Labutti K."/>
            <person name="Pangilinan J."/>
            <person name="Ruiz-Duenas F.J."/>
            <person name="Barrasa J.M."/>
            <person name="Sanchez-Garcia M."/>
            <person name="Camarero S."/>
            <person name="Miyauchi S."/>
            <person name="Serrano A."/>
            <person name="Linde D."/>
            <person name="Babiker R."/>
            <person name="Drula E."/>
            <person name="Ayuso-Fernandez I."/>
            <person name="Pacheco R."/>
            <person name="Padilla G."/>
            <person name="Ferreira P."/>
            <person name="Barriuso J."/>
            <person name="Kellner H."/>
            <person name="Castanera R."/>
            <person name="Alfaro M."/>
            <person name="Ramirez L."/>
            <person name="Pisabarro A.G."/>
            <person name="Kuo A."/>
            <person name="Tritt A."/>
            <person name="Lipzen A."/>
            <person name="He G."/>
            <person name="Yan M."/>
            <person name="Ng V."/>
            <person name="Cullen D."/>
            <person name="Martin F."/>
            <person name="Rosso M.-N."/>
            <person name="Henrissat B."/>
            <person name="Hibbett D."/>
            <person name="Martinez A.T."/>
            <person name="Grigoriev I.V."/>
        </authorList>
    </citation>
    <scope>NUCLEOTIDE SEQUENCE</scope>
    <source>
        <strain evidence="4">CBS 506.95</strain>
    </source>
</reference>
<sequence>MNRNGYESECESEYFADDTLILEYEPGPSNRPLTTITSGALNTLSRGSSSSSKSKSTLGKRTLSESSITSYETANSAPRTKRPRISVDCLSEDRPVIIAHCEKVVRLFDKLGIKWGVRFEIARLVSSGRLKETDVKEEKLRQLVGLNAVSGPRIAQIFTNEAAEKATVDQSIAREMAAISPWEELDREESALKEGENEGIGNNPKRPGWYGGKIEFHAQIQNRNGEYKIILESPNLGASSRLTRKFGSWSFLRVRVPETIFYGNDRGLIPFFLRPFVIWGRVFRVCDSKRGSVFFYWTHETYASGSILSSPSPKQRKSLEEFISWHNPLEQNSKQLMSKWAARQTLGFSNSVPGPQLLPENILAEEDIVREGSDMTDGCGLSSQAVHLAIAQLLSLHIVPTAFQFRFGGCKGMLLLHDRDEYAGTELRAGFRPSQIKIKYPPGVTDPALFTIDLLRTSHMRSPAQISTEAIINLAENGVPSQAFEKLLVDSIRALVNGLMTWDGPDAMLNLWIQIERIGGVLSARRARELIGEARVRGYTNKSPDEIELERDADEGDDDDEEGFQATSRRSTPWWPDYISGCPSSLEETILGLLDAGFTPQNCPLLRSKLEQVVNTKIRNRMQKLRIEVDQSCVAFVVPDPFGILGPDEIQIKSSRRNLKTNDGLLTDVITGEVLITRSPCKLPTDVRKVLAVEHSQLAHLVDVIVCSIQGLRRLLDWLAGGDYDGDKVFVTWLAALVLAFRNADEKHASEPQGFDQAFERRTETVEAFLSESAKRNPRDQCRAMQTYLLGSLSDPALIGKYSNMHSVSEYINGYAHPRTVKLGHKVGRVLDGHKSGWKIKPETFTADHMMYSTPMPRWMADQKKNRKRDGNWTFSSKLANSSNLSYAKREFKPPYITRNFIMDTLSAKAKVEEDRLLTETKQRFAEHTSTPDSDLTRPWEELEAWAKRGSPSLVEAKMQDVKKIQEHVHSVFKEHSEKVKHGQNFTKLPIEQRQDLLRSISKSFASGPALEEVPNIISKDELARVRASYAYKYDVQKKGWSRFPFNVAMRELCAIKASANGLHKVVQTNFYERFKLMDRR</sequence>
<dbReference type="Pfam" id="PF05183">
    <property type="entry name" value="RdRP"/>
    <property type="match status" value="1"/>
</dbReference>
<protein>
    <recommendedName>
        <fullName evidence="1">RNA-dependent RNA polymerase</fullName>
        <ecNumber evidence="1">2.7.7.48</ecNumber>
    </recommendedName>
</protein>
<evidence type="ECO:0000256" key="2">
    <source>
        <dbReference type="SAM" id="MobiDB-lite"/>
    </source>
</evidence>
<evidence type="ECO:0000313" key="5">
    <source>
        <dbReference type="Proteomes" id="UP000807306"/>
    </source>
</evidence>
<gene>
    <name evidence="4" type="ORF">CPB83DRAFT_846334</name>
</gene>
<organism evidence="4 5">
    <name type="scientific">Crepidotus variabilis</name>
    <dbReference type="NCBI Taxonomy" id="179855"/>
    <lineage>
        <taxon>Eukaryota</taxon>
        <taxon>Fungi</taxon>
        <taxon>Dikarya</taxon>
        <taxon>Basidiomycota</taxon>
        <taxon>Agaricomycotina</taxon>
        <taxon>Agaricomycetes</taxon>
        <taxon>Agaricomycetidae</taxon>
        <taxon>Agaricales</taxon>
        <taxon>Agaricineae</taxon>
        <taxon>Crepidotaceae</taxon>
        <taxon>Crepidotus</taxon>
    </lineage>
</organism>
<dbReference type="OrthoDB" id="10055769at2759"/>